<evidence type="ECO:0000259" key="7">
    <source>
        <dbReference type="Pfam" id="PF00460"/>
    </source>
</evidence>
<keyword evidence="4 6" id="KW-0975">Bacterial flagellum</keyword>
<keyword evidence="8" id="KW-0966">Cell projection</keyword>
<dbReference type="InterPro" id="IPR006300">
    <property type="entry name" value="FlgB"/>
</dbReference>
<evidence type="ECO:0000256" key="2">
    <source>
        <dbReference type="ARBA" id="ARBA00009677"/>
    </source>
</evidence>
<comment type="subcellular location">
    <subcellularLocation>
        <location evidence="1 6">Bacterial flagellum basal body</location>
    </subcellularLocation>
</comment>
<evidence type="ECO:0000256" key="6">
    <source>
        <dbReference type="PIRNR" id="PIRNR002889"/>
    </source>
</evidence>
<protein>
    <recommendedName>
        <fullName evidence="3 6">Flagellar basal body rod protein FlgB</fullName>
    </recommendedName>
</protein>
<dbReference type="AlphaFoldDB" id="A0A1G5IYE8"/>
<evidence type="ECO:0000256" key="1">
    <source>
        <dbReference type="ARBA" id="ARBA00004117"/>
    </source>
</evidence>
<keyword evidence="8" id="KW-0969">Cilium</keyword>
<comment type="function">
    <text evidence="5 6">Structural component of flagellum, the bacterial motility apparatus. Part of the rod structure of flagellar basal body.</text>
</comment>
<sequence>MSREFPIDNTYAMLGKAMDVSARRHNLITGNLANMDTVGYKAKDLDFQKTLEMEMTQGRGSLDRTHEKHFGGRPAGALDTEIEEDAPVDLDREMSRLVENNIRYRSTVEMMMRKVATLRDAIGEGVK</sequence>
<keyword evidence="9" id="KW-1185">Reference proteome</keyword>
<dbReference type="OrthoDB" id="9788334at2"/>
<keyword evidence="8" id="KW-0282">Flagellum</keyword>
<dbReference type="Pfam" id="PF00460">
    <property type="entry name" value="Flg_bb_rod"/>
    <property type="match status" value="1"/>
</dbReference>
<dbReference type="GO" id="GO:0030694">
    <property type="term" value="C:bacterial-type flagellum basal body, rod"/>
    <property type="evidence" value="ECO:0007669"/>
    <property type="project" value="InterPro"/>
</dbReference>
<feature type="domain" description="Flagellar basal body rod protein N-terminal" evidence="7">
    <location>
        <begin position="22"/>
        <end position="41"/>
    </location>
</feature>
<dbReference type="Proteomes" id="UP000198870">
    <property type="component" value="Unassembled WGS sequence"/>
</dbReference>
<comment type="similarity">
    <text evidence="2 6">Belongs to the flagella basal body rod proteins family.</text>
</comment>
<dbReference type="PIRSF" id="PIRSF002889">
    <property type="entry name" value="Rod_FlgB"/>
    <property type="match status" value="1"/>
</dbReference>
<evidence type="ECO:0000256" key="4">
    <source>
        <dbReference type="ARBA" id="ARBA00023143"/>
    </source>
</evidence>
<comment type="subunit">
    <text evidence="6">The basal body constitutes a major portion of the flagellar organelle and consists of a number of rings mounted on a central rod.</text>
</comment>
<name>A0A1G5IYE8_9BACT</name>
<proteinExistence type="inferred from homology"/>
<evidence type="ECO:0000256" key="3">
    <source>
        <dbReference type="ARBA" id="ARBA00014376"/>
    </source>
</evidence>
<dbReference type="RefSeq" id="WP_092214481.1">
    <property type="nucleotide sequence ID" value="NZ_FMUX01000022.1"/>
</dbReference>
<dbReference type="NCBIfam" id="TIGR01396">
    <property type="entry name" value="FlgB"/>
    <property type="match status" value="1"/>
</dbReference>
<dbReference type="STRING" id="419481.SAMN05216233_122126"/>
<organism evidence="8 9">
    <name type="scientific">Desulfoluna spongiiphila</name>
    <dbReference type="NCBI Taxonomy" id="419481"/>
    <lineage>
        <taxon>Bacteria</taxon>
        <taxon>Pseudomonadati</taxon>
        <taxon>Thermodesulfobacteriota</taxon>
        <taxon>Desulfobacteria</taxon>
        <taxon>Desulfobacterales</taxon>
        <taxon>Desulfolunaceae</taxon>
        <taxon>Desulfoluna</taxon>
    </lineage>
</organism>
<evidence type="ECO:0000313" key="9">
    <source>
        <dbReference type="Proteomes" id="UP000198870"/>
    </source>
</evidence>
<evidence type="ECO:0000313" key="8">
    <source>
        <dbReference type="EMBL" id="SCY80721.1"/>
    </source>
</evidence>
<gene>
    <name evidence="8" type="ORF">SAMN05216233_122126</name>
</gene>
<accession>A0A1G5IYE8</accession>
<dbReference type="InterPro" id="IPR001444">
    <property type="entry name" value="Flag_bb_rod_N"/>
</dbReference>
<dbReference type="EMBL" id="FMUX01000022">
    <property type="protein sequence ID" value="SCY80721.1"/>
    <property type="molecule type" value="Genomic_DNA"/>
</dbReference>
<dbReference type="GO" id="GO:0071973">
    <property type="term" value="P:bacterial-type flagellum-dependent cell motility"/>
    <property type="evidence" value="ECO:0007669"/>
    <property type="project" value="InterPro"/>
</dbReference>
<reference evidence="8 9" key="1">
    <citation type="submission" date="2016-10" db="EMBL/GenBank/DDBJ databases">
        <authorList>
            <person name="de Groot N.N."/>
        </authorList>
    </citation>
    <scope>NUCLEOTIDE SEQUENCE [LARGE SCALE GENOMIC DNA]</scope>
    <source>
        <strain evidence="8 9">AA1</strain>
    </source>
</reference>
<evidence type="ECO:0000256" key="5">
    <source>
        <dbReference type="ARBA" id="ARBA00024934"/>
    </source>
</evidence>